<dbReference type="PROSITE" id="PS50850">
    <property type="entry name" value="MFS"/>
    <property type="match status" value="1"/>
</dbReference>
<feature type="transmembrane region" description="Helical" evidence="6">
    <location>
        <begin position="326"/>
        <end position="348"/>
    </location>
</feature>
<evidence type="ECO:0000313" key="9">
    <source>
        <dbReference type="Proteomes" id="UP001597541"/>
    </source>
</evidence>
<dbReference type="RefSeq" id="WP_377600075.1">
    <property type="nucleotide sequence ID" value="NZ_JBHUME010000002.1"/>
</dbReference>
<evidence type="ECO:0000256" key="3">
    <source>
        <dbReference type="ARBA" id="ARBA00022692"/>
    </source>
</evidence>
<dbReference type="Proteomes" id="UP001597541">
    <property type="component" value="Unassembled WGS sequence"/>
</dbReference>
<feature type="transmembrane region" description="Helical" evidence="6">
    <location>
        <begin position="159"/>
        <end position="180"/>
    </location>
</feature>
<gene>
    <name evidence="8" type="ORF">ACFSUF_03335</name>
</gene>
<proteinExistence type="predicted"/>
<keyword evidence="5 6" id="KW-0472">Membrane</keyword>
<evidence type="ECO:0000256" key="5">
    <source>
        <dbReference type="ARBA" id="ARBA00023136"/>
    </source>
</evidence>
<dbReference type="InterPro" id="IPR011701">
    <property type="entry name" value="MFS"/>
</dbReference>
<dbReference type="EMBL" id="JBHUME010000002">
    <property type="protein sequence ID" value="MFD2611452.1"/>
    <property type="molecule type" value="Genomic_DNA"/>
</dbReference>
<dbReference type="PANTHER" id="PTHR11662">
    <property type="entry name" value="SOLUTE CARRIER FAMILY 17"/>
    <property type="match status" value="1"/>
</dbReference>
<feature type="transmembrane region" description="Helical" evidence="6">
    <location>
        <begin position="389"/>
        <end position="411"/>
    </location>
</feature>
<dbReference type="CDD" id="cd17319">
    <property type="entry name" value="MFS_ExuT_GudP_like"/>
    <property type="match status" value="1"/>
</dbReference>
<feature type="transmembrane region" description="Helical" evidence="6">
    <location>
        <begin position="82"/>
        <end position="106"/>
    </location>
</feature>
<dbReference type="InterPro" id="IPR050382">
    <property type="entry name" value="MFS_Na/Anion_cotransporter"/>
</dbReference>
<evidence type="ECO:0000256" key="2">
    <source>
        <dbReference type="ARBA" id="ARBA00022448"/>
    </source>
</evidence>
<keyword evidence="4 6" id="KW-1133">Transmembrane helix</keyword>
<dbReference type="Pfam" id="PF07690">
    <property type="entry name" value="MFS_1"/>
    <property type="match status" value="1"/>
</dbReference>
<organism evidence="8 9">
    <name type="scientific">Paenibacillus gansuensis</name>
    <dbReference type="NCBI Taxonomy" id="306542"/>
    <lineage>
        <taxon>Bacteria</taxon>
        <taxon>Bacillati</taxon>
        <taxon>Bacillota</taxon>
        <taxon>Bacilli</taxon>
        <taxon>Bacillales</taxon>
        <taxon>Paenibacillaceae</taxon>
        <taxon>Paenibacillus</taxon>
    </lineage>
</organism>
<accession>A0ABW5PB10</accession>
<evidence type="ECO:0000256" key="6">
    <source>
        <dbReference type="SAM" id="Phobius"/>
    </source>
</evidence>
<dbReference type="InterPro" id="IPR036259">
    <property type="entry name" value="MFS_trans_sf"/>
</dbReference>
<feature type="transmembrane region" description="Helical" evidence="6">
    <location>
        <begin position="226"/>
        <end position="248"/>
    </location>
</feature>
<feature type="transmembrane region" description="Helical" evidence="6">
    <location>
        <begin position="360"/>
        <end position="383"/>
    </location>
</feature>
<feature type="transmembrane region" description="Helical" evidence="6">
    <location>
        <begin position="40"/>
        <end position="62"/>
    </location>
</feature>
<comment type="caution">
    <text evidence="8">The sequence shown here is derived from an EMBL/GenBank/DDBJ whole genome shotgun (WGS) entry which is preliminary data.</text>
</comment>
<keyword evidence="2" id="KW-0813">Transport</keyword>
<sequence>MLKKQRYSILAFLFIASIINYLDRSALSIAAPFIKEDLEINAAQMGLIFSSFSIGYTIFNFIGGYSSDVYGPKKIMSTAMMVWSFFVGLTAGTYNFISLFIVRILFGFGEGPIASTQNKMVYNWFPTKERAGAVGIAYAGIPLGSALAGPVVGFIALQWGWRISFLILMLVGIVWTVLWIKKSKDFPKDHPAVSAKELEEIEQGQIALSEGISEGTKLTFFMKQPAILFTAVAFWSYSYILFFFLTWFPSYLTDAKNLSLKSMSIATMIPWIMGAIGQVLGGFLSNYIYKKTGRLMFSRKVVIVSGLIGTALCVILTAVVNSAAGAVILMSFAILLLYLTNSCYWAIIQDIVPKHRVGGVSGFVHSLANTAGIVAPAVTGFIIQLTGSFTSAFVLAGGLSFIGALCVGIFVKAIKQPAQPNPNLNI</sequence>
<evidence type="ECO:0000256" key="1">
    <source>
        <dbReference type="ARBA" id="ARBA00004651"/>
    </source>
</evidence>
<name>A0ABW5PB10_9BACL</name>
<feature type="transmembrane region" description="Helical" evidence="6">
    <location>
        <begin position="268"/>
        <end position="289"/>
    </location>
</feature>
<evidence type="ECO:0000256" key="4">
    <source>
        <dbReference type="ARBA" id="ARBA00022989"/>
    </source>
</evidence>
<protein>
    <submittedName>
        <fullName evidence="8">MFS transporter</fullName>
    </submittedName>
</protein>
<feature type="domain" description="Major facilitator superfamily (MFS) profile" evidence="7">
    <location>
        <begin position="9"/>
        <end position="415"/>
    </location>
</feature>
<keyword evidence="3 6" id="KW-0812">Transmembrane</keyword>
<evidence type="ECO:0000259" key="7">
    <source>
        <dbReference type="PROSITE" id="PS50850"/>
    </source>
</evidence>
<dbReference type="Gene3D" id="1.20.1250.20">
    <property type="entry name" value="MFS general substrate transporter like domains"/>
    <property type="match status" value="2"/>
</dbReference>
<feature type="transmembrane region" description="Helical" evidence="6">
    <location>
        <begin position="301"/>
        <end position="320"/>
    </location>
</feature>
<comment type="subcellular location">
    <subcellularLocation>
        <location evidence="1">Cell membrane</location>
        <topology evidence="1">Multi-pass membrane protein</topology>
    </subcellularLocation>
</comment>
<reference evidence="9" key="1">
    <citation type="journal article" date="2019" name="Int. J. Syst. Evol. Microbiol.">
        <title>The Global Catalogue of Microorganisms (GCM) 10K type strain sequencing project: providing services to taxonomists for standard genome sequencing and annotation.</title>
        <authorList>
            <consortium name="The Broad Institute Genomics Platform"/>
            <consortium name="The Broad Institute Genome Sequencing Center for Infectious Disease"/>
            <person name="Wu L."/>
            <person name="Ma J."/>
        </authorList>
    </citation>
    <scope>NUCLEOTIDE SEQUENCE [LARGE SCALE GENOMIC DNA]</scope>
    <source>
        <strain evidence="9">KCTC 3950</strain>
    </source>
</reference>
<evidence type="ECO:0000313" key="8">
    <source>
        <dbReference type="EMBL" id="MFD2611452.1"/>
    </source>
</evidence>
<dbReference type="InterPro" id="IPR020846">
    <property type="entry name" value="MFS_dom"/>
</dbReference>
<dbReference type="SUPFAM" id="SSF103473">
    <property type="entry name" value="MFS general substrate transporter"/>
    <property type="match status" value="1"/>
</dbReference>
<keyword evidence="9" id="KW-1185">Reference proteome</keyword>
<dbReference type="PANTHER" id="PTHR11662:SF399">
    <property type="entry name" value="FI19708P1-RELATED"/>
    <property type="match status" value="1"/>
</dbReference>